<evidence type="ECO:0000313" key="2">
    <source>
        <dbReference type="EMBL" id="GBP93825.1"/>
    </source>
</evidence>
<keyword evidence="3" id="KW-1185">Reference proteome</keyword>
<feature type="compositionally biased region" description="Polar residues" evidence="1">
    <location>
        <begin position="12"/>
        <end position="33"/>
    </location>
</feature>
<evidence type="ECO:0000256" key="1">
    <source>
        <dbReference type="SAM" id="MobiDB-lite"/>
    </source>
</evidence>
<feature type="region of interest" description="Disordered" evidence="1">
    <location>
        <begin position="1"/>
        <end position="129"/>
    </location>
</feature>
<sequence>MVMKVFPAEGTMTETSGKNKVSRHISGTGQACETTDRQIVPPGSPKNLGAYRSRHDRLKRPVFIQMNDTRPTAGHRYRCRPQITGGRTKRRPDNDITLALGRPPPAAAARTHGRPASAAAPLTLLYSRT</sequence>
<accession>A0A4C2A4A3</accession>
<gene>
    <name evidence="2" type="ORF">EVAR_70768_1</name>
</gene>
<protein>
    <submittedName>
        <fullName evidence="2">Uncharacterized protein</fullName>
    </submittedName>
</protein>
<dbReference type="Proteomes" id="UP000299102">
    <property type="component" value="Unassembled WGS sequence"/>
</dbReference>
<proteinExistence type="predicted"/>
<reference evidence="2 3" key="1">
    <citation type="journal article" date="2019" name="Commun. Biol.">
        <title>The bagworm genome reveals a unique fibroin gene that provides high tensile strength.</title>
        <authorList>
            <person name="Kono N."/>
            <person name="Nakamura H."/>
            <person name="Ohtoshi R."/>
            <person name="Tomita M."/>
            <person name="Numata K."/>
            <person name="Arakawa K."/>
        </authorList>
    </citation>
    <scope>NUCLEOTIDE SEQUENCE [LARGE SCALE GENOMIC DNA]</scope>
</reference>
<dbReference type="AlphaFoldDB" id="A0A4C2A4A3"/>
<dbReference type="EMBL" id="BGZK01002423">
    <property type="protein sequence ID" value="GBP93825.1"/>
    <property type="molecule type" value="Genomic_DNA"/>
</dbReference>
<name>A0A4C2A4A3_EUMVA</name>
<feature type="compositionally biased region" description="Low complexity" evidence="1">
    <location>
        <begin position="97"/>
        <end position="120"/>
    </location>
</feature>
<organism evidence="2 3">
    <name type="scientific">Eumeta variegata</name>
    <name type="common">Bagworm moth</name>
    <name type="synonym">Eumeta japonica</name>
    <dbReference type="NCBI Taxonomy" id="151549"/>
    <lineage>
        <taxon>Eukaryota</taxon>
        <taxon>Metazoa</taxon>
        <taxon>Ecdysozoa</taxon>
        <taxon>Arthropoda</taxon>
        <taxon>Hexapoda</taxon>
        <taxon>Insecta</taxon>
        <taxon>Pterygota</taxon>
        <taxon>Neoptera</taxon>
        <taxon>Endopterygota</taxon>
        <taxon>Lepidoptera</taxon>
        <taxon>Glossata</taxon>
        <taxon>Ditrysia</taxon>
        <taxon>Tineoidea</taxon>
        <taxon>Psychidae</taxon>
        <taxon>Oiketicinae</taxon>
        <taxon>Eumeta</taxon>
    </lineage>
</organism>
<comment type="caution">
    <text evidence="2">The sequence shown here is derived from an EMBL/GenBank/DDBJ whole genome shotgun (WGS) entry which is preliminary data.</text>
</comment>
<evidence type="ECO:0000313" key="3">
    <source>
        <dbReference type="Proteomes" id="UP000299102"/>
    </source>
</evidence>